<dbReference type="InterPro" id="IPR015760">
    <property type="entry name" value="TIF_IF2"/>
</dbReference>
<dbReference type="CDD" id="cd03702">
    <property type="entry name" value="IF2_mtIF2_II"/>
    <property type="match status" value="1"/>
</dbReference>
<dbReference type="GO" id="GO:0003743">
    <property type="term" value="F:translation initiation factor activity"/>
    <property type="evidence" value="ECO:0007669"/>
    <property type="project" value="UniProtKB-KW"/>
</dbReference>
<dbReference type="Pfam" id="PF11987">
    <property type="entry name" value="IF-2"/>
    <property type="match status" value="1"/>
</dbReference>
<dbReference type="Pfam" id="PF22042">
    <property type="entry name" value="EF-G_D2"/>
    <property type="match status" value="1"/>
</dbReference>
<dbReference type="CDD" id="cd03692">
    <property type="entry name" value="mtIF2_IVc"/>
    <property type="match status" value="1"/>
</dbReference>
<feature type="domain" description="Tr-type G" evidence="10">
    <location>
        <begin position="238"/>
        <end position="408"/>
    </location>
</feature>
<keyword evidence="3 7" id="KW-0396">Initiation factor</keyword>
<proteinExistence type="inferred from homology"/>
<protein>
    <recommendedName>
        <fullName evidence="2 7">Translation initiation factor IF-2</fullName>
    </recommendedName>
</protein>
<accession>A0ABY5DK20</accession>
<organism evidence="11 12">
    <name type="scientific">Candidatus Comchoanobacter bicostacola</name>
    <dbReference type="NCBI Taxonomy" id="2919598"/>
    <lineage>
        <taxon>Bacteria</taxon>
        <taxon>Pseudomonadati</taxon>
        <taxon>Pseudomonadota</taxon>
        <taxon>Gammaproteobacteria</taxon>
        <taxon>Candidatus Comchoanobacterales</taxon>
        <taxon>Candidatus Comchoanobacteraceae</taxon>
        <taxon>Candidatus Comchoanobacter</taxon>
    </lineage>
</organism>
<evidence type="ECO:0000259" key="10">
    <source>
        <dbReference type="PROSITE" id="PS51722"/>
    </source>
</evidence>
<dbReference type="InterPro" id="IPR036925">
    <property type="entry name" value="TIF_IF2_dom3_sf"/>
</dbReference>
<reference evidence="11 12" key="1">
    <citation type="journal article" date="2022" name="Nat. Microbiol.">
        <title>The microbiome of a bacterivorous marine choanoflagellate contains a resource-demanding obligate bacterial associate.</title>
        <authorList>
            <person name="Needham D.M."/>
            <person name="Poirier C."/>
            <person name="Bachy C."/>
            <person name="George E.E."/>
            <person name="Wilken S."/>
            <person name="Yung C.C.M."/>
            <person name="Limardo A.J."/>
            <person name="Morando M."/>
            <person name="Sudek L."/>
            <person name="Malmstrom R.R."/>
            <person name="Keeling P.J."/>
            <person name="Santoro A.E."/>
            <person name="Worden A.Z."/>
        </authorList>
    </citation>
    <scope>NUCLEOTIDE SEQUENCE [LARGE SCALE GENOMIC DNA]</scope>
    <source>
        <strain evidence="11 12">Comchoano-1</strain>
    </source>
</reference>
<dbReference type="InterPro" id="IPR029459">
    <property type="entry name" value="EFTU-type"/>
</dbReference>
<comment type="function">
    <text evidence="7 8">One of the essential components for the initiation of protein synthesis. Protects formylmethionyl-tRNA from spontaneous hydrolysis and promotes its binding to the 30S ribosomal subunits. Also involved in the hydrolysis of GTP during the formation of the 70S ribosomal complex.</text>
</comment>
<dbReference type="NCBIfam" id="TIGR00231">
    <property type="entry name" value="small_GTP"/>
    <property type="match status" value="1"/>
</dbReference>
<dbReference type="InterPro" id="IPR000795">
    <property type="entry name" value="T_Tr_GTP-bd_dom"/>
</dbReference>
<feature type="binding site" evidence="7">
    <location>
        <begin position="247"/>
        <end position="254"/>
    </location>
    <ligand>
        <name>GTP</name>
        <dbReference type="ChEBI" id="CHEBI:37565"/>
    </ligand>
</feature>
<dbReference type="InterPro" id="IPR009000">
    <property type="entry name" value="Transl_B-barrel_sf"/>
</dbReference>
<name>A0ABY5DK20_9GAMM</name>
<dbReference type="EMBL" id="CP092900">
    <property type="protein sequence ID" value="UTC24825.1"/>
    <property type="molecule type" value="Genomic_DNA"/>
</dbReference>
<keyword evidence="7" id="KW-0963">Cytoplasm</keyword>
<dbReference type="Gene3D" id="2.40.30.10">
    <property type="entry name" value="Translation factors"/>
    <property type="match status" value="2"/>
</dbReference>
<dbReference type="Proteomes" id="UP001055955">
    <property type="component" value="Chromosome"/>
</dbReference>
<feature type="binding site" evidence="7">
    <location>
        <begin position="347"/>
        <end position="350"/>
    </location>
    <ligand>
        <name>GTP</name>
        <dbReference type="ChEBI" id="CHEBI:37565"/>
    </ligand>
</feature>
<dbReference type="NCBIfam" id="TIGR00487">
    <property type="entry name" value="IF-2"/>
    <property type="match status" value="1"/>
</dbReference>
<comment type="subcellular location">
    <subcellularLocation>
        <location evidence="7">Cytoplasm</location>
    </subcellularLocation>
</comment>
<evidence type="ECO:0000256" key="2">
    <source>
        <dbReference type="ARBA" id="ARBA00020675"/>
    </source>
</evidence>
<evidence type="ECO:0000256" key="4">
    <source>
        <dbReference type="ARBA" id="ARBA00022741"/>
    </source>
</evidence>
<dbReference type="HAMAP" id="MF_00100_B">
    <property type="entry name" value="IF_2_B"/>
    <property type="match status" value="1"/>
</dbReference>
<evidence type="ECO:0000256" key="8">
    <source>
        <dbReference type="RuleBase" id="RU000644"/>
    </source>
</evidence>
<dbReference type="Pfam" id="PF00009">
    <property type="entry name" value="GTP_EFTU"/>
    <property type="match status" value="1"/>
</dbReference>
<dbReference type="SUPFAM" id="SSF52156">
    <property type="entry name" value="Initiation factor IF2/eIF5b, domain 3"/>
    <property type="match status" value="1"/>
</dbReference>
<gene>
    <name evidence="7 11" type="primary">infB</name>
    <name evidence="11" type="ORF">MMH89_01490</name>
</gene>
<dbReference type="RefSeq" id="WP_258568614.1">
    <property type="nucleotide sequence ID" value="NZ_CP092900.1"/>
</dbReference>
<dbReference type="CDD" id="cd01887">
    <property type="entry name" value="IF2_eIF5B"/>
    <property type="match status" value="1"/>
</dbReference>
<comment type="similarity">
    <text evidence="1 7 8">Belongs to the TRAFAC class translation factor GTPase superfamily. Classic translation factor GTPase family. IF-2 subfamily.</text>
</comment>
<comment type="caution">
    <text evidence="7">Lacks conserved residue(s) required for the propagation of feature annotation.</text>
</comment>
<evidence type="ECO:0000256" key="1">
    <source>
        <dbReference type="ARBA" id="ARBA00007733"/>
    </source>
</evidence>
<evidence type="ECO:0000256" key="9">
    <source>
        <dbReference type="SAM" id="MobiDB-lite"/>
    </source>
</evidence>
<dbReference type="Gene3D" id="3.40.50.300">
    <property type="entry name" value="P-loop containing nucleotide triphosphate hydrolases"/>
    <property type="match status" value="1"/>
</dbReference>
<dbReference type="Pfam" id="PF14578">
    <property type="entry name" value="GTP_EFTU_D4"/>
    <property type="match status" value="1"/>
</dbReference>
<keyword evidence="5 7" id="KW-0648">Protein biosynthesis</keyword>
<feature type="region of interest" description="Disordered" evidence="9">
    <location>
        <begin position="27"/>
        <end position="144"/>
    </location>
</feature>
<dbReference type="SUPFAM" id="SSF52540">
    <property type="entry name" value="P-loop containing nucleoside triphosphate hydrolases"/>
    <property type="match status" value="1"/>
</dbReference>
<dbReference type="Gene3D" id="3.40.50.10050">
    <property type="entry name" value="Translation initiation factor IF- 2, domain 3"/>
    <property type="match status" value="1"/>
</dbReference>
<evidence type="ECO:0000313" key="11">
    <source>
        <dbReference type="EMBL" id="UTC24825.1"/>
    </source>
</evidence>
<evidence type="ECO:0000256" key="6">
    <source>
        <dbReference type="ARBA" id="ARBA00023134"/>
    </source>
</evidence>
<dbReference type="InterPro" id="IPR044145">
    <property type="entry name" value="IF2_II"/>
</dbReference>
<dbReference type="PROSITE" id="PS51722">
    <property type="entry name" value="G_TR_2"/>
    <property type="match status" value="1"/>
</dbReference>
<feature type="compositionally biased region" description="Low complexity" evidence="9">
    <location>
        <begin position="54"/>
        <end position="65"/>
    </location>
</feature>
<evidence type="ECO:0000256" key="3">
    <source>
        <dbReference type="ARBA" id="ARBA00022540"/>
    </source>
</evidence>
<evidence type="ECO:0000256" key="5">
    <source>
        <dbReference type="ARBA" id="ARBA00022917"/>
    </source>
</evidence>
<dbReference type="InterPro" id="IPR053905">
    <property type="entry name" value="EF-G-like_DII"/>
</dbReference>
<dbReference type="InterPro" id="IPR027417">
    <property type="entry name" value="P-loop_NTPase"/>
</dbReference>
<feature type="binding site" evidence="7">
    <location>
        <begin position="293"/>
        <end position="297"/>
    </location>
    <ligand>
        <name>GTP</name>
        <dbReference type="ChEBI" id="CHEBI:37565"/>
    </ligand>
</feature>
<evidence type="ECO:0000313" key="12">
    <source>
        <dbReference type="Proteomes" id="UP001055955"/>
    </source>
</evidence>
<dbReference type="PANTHER" id="PTHR43381">
    <property type="entry name" value="TRANSLATION INITIATION FACTOR IF-2-RELATED"/>
    <property type="match status" value="1"/>
</dbReference>
<dbReference type="InterPro" id="IPR023115">
    <property type="entry name" value="TIF_IF2_dom3"/>
</dbReference>
<sequence>MSIKLSIALLSSKMGIEPQKLHKLLKDADTPASSDDATLTPEQIQAIRSGMKKSSSSQTQRSTVSITKNKEPTSNKLTITRKDKQEKAPSTLTINPRVKKQAKPITKSTPAPAEKPKVTIKQEAPKPTETKSPEPKTEPLKKEKASLDLQLDSNTVAIGDVTNLEELAQLTKLSVIKLTQAFFDQGFILKKNDAIEFETASLLLEAIGVTATKKEPVEKKKAAQKKKVSTGTEGNEISRAPVVTIMGHVDHGKTSLLDYIRKTKVAQKEAGGITQHISAYQVSTSKGLITFMDTPGHEAFSAMRGRGANITDIIVLIVACTEGLKPQTIESIQHAQKTQTPMIVALTKMDIAEKSQVDVAIKELSAHNVLAESWGGDTMVVPISSKTGEGVDDLLESISLLGEMLELKSYDSGPTVGRVIESRLDRGRGTVITLIVQSGTLKIGDCVSIGPGYGKVRTMMSEGNKKVKSAGPSCAVEITGISPIPNANDELSSHPDEKSARLFAQQYADPNQVTIATPTSIDSLFASIEEKLTLRIILKADTQGSLEAIKDILESLSIPETELNIIDAQVGSINSSDSNLANSSGAQIIGFNVSTESSAKKTIEQQAVNAQTFKIIYQLIDYVTLELKKLKGPEYIESKLGTGRVKAVFRSSKFGQIAGCDVLEGIIKRGAKVRFTRGDKVIFDGEINSLKKEKDTVSEARKGTECGIGSKNFNKAEVGDNVFCYELIEQAYE</sequence>
<dbReference type="SUPFAM" id="SSF50447">
    <property type="entry name" value="Translation proteins"/>
    <property type="match status" value="2"/>
</dbReference>
<keyword evidence="6 7" id="KW-0342">GTP-binding</keyword>
<dbReference type="PANTHER" id="PTHR43381:SF5">
    <property type="entry name" value="TR-TYPE G DOMAIN-CONTAINING PROTEIN"/>
    <property type="match status" value="1"/>
</dbReference>
<evidence type="ECO:0000256" key="7">
    <source>
        <dbReference type="HAMAP-Rule" id="MF_00100"/>
    </source>
</evidence>
<keyword evidence="12" id="KW-1185">Reference proteome</keyword>
<keyword evidence="4 7" id="KW-0547">Nucleotide-binding</keyword>
<feature type="compositionally biased region" description="Basic and acidic residues" evidence="9">
    <location>
        <begin position="123"/>
        <end position="144"/>
    </location>
</feature>
<dbReference type="InterPro" id="IPR000178">
    <property type="entry name" value="TF_IF2_bacterial-like"/>
</dbReference>
<dbReference type="InterPro" id="IPR005225">
    <property type="entry name" value="Small_GTP-bd"/>
</dbReference>